<dbReference type="HOGENOM" id="CLU_044973_6_2_5"/>
<dbReference type="PROSITE" id="PS51904">
    <property type="entry name" value="GLYCOSYL_HYDROL_F25_2"/>
    <property type="match status" value="1"/>
</dbReference>
<gene>
    <name evidence="6" type="ORF">NX02_13465</name>
</gene>
<comment type="catalytic activity">
    <reaction evidence="4">
        <text>Hydrolysis of (1-&gt;4)-beta-linkages between N-acetylmuramic acid and N-acetyl-D-glucosamine residues in a peptidoglycan and between N-acetyl-D-glucosamine residues in chitodextrins.</text>
        <dbReference type="EC" id="3.2.1.17"/>
    </reaction>
</comment>
<accession>W0ABB1</accession>
<evidence type="ECO:0000256" key="3">
    <source>
        <dbReference type="ARBA" id="ARBA00023295"/>
    </source>
</evidence>
<keyword evidence="5" id="KW-1133">Transmembrane helix</keyword>
<dbReference type="PATRIC" id="fig|1123269.5.peg.2622"/>
<keyword evidence="5" id="KW-0812">Transmembrane</keyword>
<dbReference type="InterPro" id="IPR017853">
    <property type="entry name" value="GH"/>
</dbReference>
<dbReference type="InterPro" id="IPR002053">
    <property type="entry name" value="Glyco_hydro_25"/>
</dbReference>
<name>W0ABB1_9SPHN</name>
<dbReference type="AlphaFoldDB" id="W0ABB1"/>
<keyword evidence="7" id="KW-1185">Reference proteome</keyword>
<dbReference type="Proteomes" id="UP000018851">
    <property type="component" value="Chromosome"/>
</dbReference>
<dbReference type="GO" id="GO:0009253">
    <property type="term" value="P:peptidoglycan catabolic process"/>
    <property type="evidence" value="ECO:0007669"/>
    <property type="project" value="InterPro"/>
</dbReference>
<dbReference type="eggNOG" id="COG3757">
    <property type="taxonomic scope" value="Bacteria"/>
</dbReference>
<dbReference type="InterPro" id="IPR018077">
    <property type="entry name" value="Glyco_hydro_fam25_subgr"/>
</dbReference>
<organism evidence="6 7">
    <name type="scientific">Sphingomonas sanxanigenens DSM 19645 = NX02</name>
    <dbReference type="NCBI Taxonomy" id="1123269"/>
    <lineage>
        <taxon>Bacteria</taxon>
        <taxon>Pseudomonadati</taxon>
        <taxon>Pseudomonadota</taxon>
        <taxon>Alphaproteobacteria</taxon>
        <taxon>Sphingomonadales</taxon>
        <taxon>Sphingomonadaceae</taxon>
        <taxon>Sphingomonas</taxon>
    </lineage>
</organism>
<dbReference type="KEGG" id="ssan:NX02_13465"/>
<evidence type="ECO:0000256" key="2">
    <source>
        <dbReference type="ARBA" id="ARBA00022801"/>
    </source>
</evidence>
<dbReference type="SUPFAM" id="SSF51445">
    <property type="entry name" value="(Trans)glycosidases"/>
    <property type="match status" value="1"/>
</dbReference>
<reference evidence="6 7" key="1">
    <citation type="submission" date="2013-07" db="EMBL/GenBank/DDBJ databases">
        <title>Completed genome of Sphingomonas sanxanigenens NX02.</title>
        <authorList>
            <person name="Ma T."/>
            <person name="Huang H."/>
            <person name="Wu M."/>
            <person name="Li X."/>
            <person name="Li G."/>
        </authorList>
    </citation>
    <scope>NUCLEOTIDE SEQUENCE [LARGE SCALE GENOMIC DNA]</scope>
    <source>
        <strain evidence="6 7">NX02</strain>
    </source>
</reference>
<sequence>MNLQTRPKRTLGRLLARVLAVTLLIAGLIALGWGWAQRWRPGEETFPVQGVDVSHHQGPIEWHMLRAGGADFAYIKATEGATLRDEAFEANWRDSRAAGVRHGAYHFFTLCRSGSDQATNFIATVPREADALPPAVDLEFGGNCAARPSRDVLIAEVGRFLTAIEAHSGKPALLYVTREFEDAYRISDAFDRRLWLRRLALRPTYGARRWAMWQASNIHRVDGVDGPVDWNVMRP</sequence>
<keyword evidence="2 4" id="KW-0378">Hydrolase</keyword>
<evidence type="ECO:0000313" key="6">
    <source>
        <dbReference type="EMBL" id="AHE54386.1"/>
    </source>
</evidence>
<evidence type="ECO:0000256" key="4">
    <source>
        <dbReference type="RuleBase" id="RU361176"/>
    </source>
</evidence>
<feature type="transmembrane region" description="Helical" evidence="5">
    <location>
        <begin position="14"/>
        <end position="36"/>
    </location>
</feature>
<evidence type="ECO:0000313" key="7">
    <source>
        <dbReference type="Proteomes" id="UP000018851"/>
    </source>
</evidence>
<dbReference type="PROSITE" id="PS00953">
    <property type="entry name" value="GLYCOSYL_HYDROL_F25_1"/>
    <property type="match status" value="1"/>
</dbReference>
<dbReference type="Pfam" id="PF01183">
    <property type="entry name" value="Glyco_hydro_25"/>
    <property type="match status" value="1"/>
</dbReference>
<dbReference type="GO" id="GO:0016052">
    <property type="term" value="P:carbohydrate catabolic process"/>
    <property type="evidence" value="ECO:0007669"/>
    <property type="project" value="TreeGrafter"/>
</dbReference>
<dbReference type="PANTHER" id="PTHR34135:SF2">
    <property type="entry name" value="LYSOZYME"/>
    <property type="match status" value="1"/>
</dbReference>
<dbReference type="SMART" id="SM00641">
    <property type="entry name" value="Glyco_25"/>
    <property type="match status" value="1"/>
</dbReference>
<dbReference type="Gene3D" id="3.20.20.80">
    <property type="entry name" value="Glycosidases"/>
    <property type="match status" value="1"/>
</dbReference>
<dbReference type="STRING" id="1123269.NX02_13465"/>
<dbReference type="GO" id="GO:0016998">
    <property type="term" value="P:cell wall macromolecule catabolic process"/>
    <property type="evidence" value="ECO:0007669"/>
    <property type="project" value="InterPro"/>
</dbReference>
<protein>
    <recommendedName>
        <fullName evidence="4">Lysozyme</fullName>
        <ecNumber evidence="4">3.2.1.17</ecNumber>
    </recommendedName>
</protein>
<evidence type="ECO:0000256" key="1">
    <source>
        <dbReference type="ARBA" id="ARBA00010646"/>
    </source>
</evidence>
<comment type="similarity">
    <text evidence="1 4">Belongs to the glycosyl hydrolase 25 family.</text>
</comment>
<dbReference type="PANTHER" id="PTHR34135">
    <property type="entry name" value="LYSOZYME"/>
    <property type="match status" value="1"/>
</dbReference>
<proteinExistence type="inferred from homology"/>
<dbReference type="EC" id="3.2.1.17" evidence="4"/>
<keyword evidence="3 4" id="KW-0326">Glycosidase</keyword>
<dbReference type="GO" id="GO:0003796">
    <property type="term" value="F:lysozyme activity"/>
    <property type="evidence" value="ECO:0007669"/>
    <property type="project" value="UniProtKB-EC"/>
</dbReference>
<keyword evidence="5" id="KW-0472">Membrane</keyword>
<dbReference type="EMBL" id="CP006644">
    <property type="protein sequence ID" value="AHE54386.1"/>
    <property type="molecule type" value="Genomic_DNA"/>
</dbReference>
<evidence type="ECO:0000256" key="5">
    <source>
        <dbReference type="SAM" id="Phobius"/>
    </source>
</evidence>
<dbReference type="InterPro" id="IPR008270">
    <property type="entry name" value="Glyco_hydro_25_AS"/>
</dbReference>